<dbReference type="EMBL" id="JBDJAW010000001">
    <property type="protein sequence ID" value="MEN3533568.1"/>
    <property type="molecule type" value="Genomic_DNA"/>
</dbReference>
<proteinExistence type="inferred from homology"/>
<dbReference type="CDD" id="cd03674">
    <property type="entry name" value="NUDIX_Hydrolase"/>
    <property type="match status" value="1"/>
</dbReference>
<evidence type="ECO:0000259" key="2">
    <source>
        <dbReference type="PROSITE" id="PS51462"/>
    </source>
</evidence>
<dbReference type="PROSITE" id="PS51462">
    <property type="entry name" value="NUDIX"/>
    <property type="match status" value="1"/>
</dbReference>
<accession>A0ABV0AGC9</accession>
<dbReference type="Proteomes" id="UP001447516">
    <property type="component" value="Unassembled WGS sequence"/>
</dbReference>
<reference evidence="3 4" key="1">
    <citation type="submission" date="2024-05" db="EMBL/GenBank/DDBJ databases">
        <title>Microbispora sp.ZYX-F-249.</title>
        <authorList>
            <person name="Xie H."/>
        </authorList>
    </citation>
    <scope>NUCLEOTIDE SEQUENCE [LARGE SCALE GENOMIC DNA]</scope>
    <source>
        <strain evidence="3 4">ZYX-F-249</strain>
    </source>
</reference>
<dbReference type="Pfam" id="PF00293">
    <property type="entry name" value="NUDIX"/>
    <property type="match status" value="1"/>
</dbReference>
<evidence type="ECO:0000313" key="3">
    <source>
        <dbReference type="EMBL" id="MEN3533568.1"/>
    </source>
</evidence>
<comment type="similarity">
    <text evidence="1">Belongs to the Nudix hydrolase family.</text>
</comment>
<organism evidence="3 4">
    <name type="scientific">Microbispora maris</name>
    <dbReference type="NCBI Taxonomy" id="3144104"/>
    <lineage>
        <taxon>Bacteria</taxon>
        <taxon>Bacillati</taxon>
        <taxon>Actinomycetota</taxon>
        <taxon>Actinomycetes</taxon>
        <taxon>Streptosporangiales</taxon>
        <taxon>Streptosporangiaceae</taxon>
        <taxon>Microbispora</taxon>
    </lineage>
</organism>
<dbReference type="RefSeq" id="WP_346223933.1">
    <property type="nucleotide sequence ID" value="NZ_JBDJAW010000001.1"/>
</dbReference>
<name>A0ABV0AGC9_9ACTN</name>
<dbReference type="Gene3D" id="3.90.79.10">
    <property type="entry name" value="Nucleoside Triphosphate Pyrophosphohydrolase"/>
    <property type="match status" value="1"/>
</dbReference>
<evidence type="ECO:0000256" key="1">
    <source>
        <dbReference type="ARBA" id="ARBA00005582"/>
    </source>
</evidence>
<gene>
    <name evidence="3" type="ORF">AAH991_00505</name>
</gene>
<keyword evidence="4" id="KW-1185">Reference proteome</keyword>
<dbReference type="PANTHER" id="PTHR43736">
    <property type="entry name" value="ADP-RIBOSE PYROPHOSPHATASE"/>
    <property type="match status" value="1"/>
</dbReference>
<sequence>MPPSPDHIRATAKAYLGRHPGERQLLEPLFTALADALDPTHRKTFPAHVTCSAIVLDDADRVLHIRHNATGKFLAPGGHIEQGDQDLVHAALRELSEETGIPSDAVVPLRGFETVPLDIDVHEIDANPAKGEPGHQHVDFRFVFRLKAQRSLTLKTEEVSGYEWRSFQGAASPTVRAKLALLPRPARS</sequence>
<comment type="caution">
    <text evidence="3">The sequence shown here is derived from an EMBL/GenBank/DDBJ whole genome shotgun (WGS) entry which is preliminary data.</text>
</comment>
<dbReference type="InterPro" id="IPR015797">
    <property type="entry name" value="NUDIX_hydrolase-like_dom_sf"/>
</dbReference>
<dbReference type="PANTHER" id="PTHR43736:SF1">
    <property type="entry name" value="DIHYDRONEOPTERIN TRIPHOSPHATE DIPHOSPHATASE"/>
    <property type="match status" value="1"/>
</dbReference>
<dbReference type="SUPFAM" id="SSF55811">
    <property type="entry name" value="Nudix"/>
    <property type="match status" value="1"/>
</dbReference>
<evidence type="ECO:0000313" key="4">
    <source>
        <dbReference type="Proteomes" id="UP001447516"/>
    </source>
</evidence>
<dbReference type="InterPro" id="IPR000086">
    <property type="entry name" value="NUDIX_hydrolase_dom"/>
</dbReference>
<feature type="domain" description="Nudix hydrolase" evidence="2">
    <location>
        <begin position="46"/>
        <end position="187"/>
    </location>
</feature>
<protein>
    <submittedName>
        <fullName evidence="3">NUDIX domain-containing protein</fullName>
    </submittedName>
</protein>